<sequence>MSSQVADNVRTFADLRLAEDAQLGQIPLQKITRLSVNSLRRQDTDLEIYEFLFNRAVLQFELFEFESEVCDVVLPELVKHLYKLESELKDQALSCFLDDNIKSLLGLANIMLKFLEHIASHAQTYQVYGTVIVFMEFLVREFTIIAQKKPGIELAAPERTRIDQLAATCRALQIKMISMVAAFNGTGYYFQHLDVDQEFDCLKNVIICFGKIGCTTIQIDLIDARHAWQAILVLSAKHVKYISQNDTSWLHELILSMNIEIEKLFKSLLANAGAGQIDMKTLKFLNLMLQLMLRLLRTIKLEELSCFDQLLHTIVSISKALLGQSLEREAAEAIRSNLKVGYMSLIGISYRTARFAKALAACQYQSWEELASHFEIIMEVISKLLSEDSNSQTIDLYMSETNLLSTVIEHLPKCHVLFNKQETLYQKLIAHLAGFVLQCARKPTPNRQKRLEESLVSAILNDSFWVGIAGLDLWNAYLRLTEHDIHWQYFHFWKTINDQFPVFSTAPRTVYVRRLLRNIFVFMPPRMQRRARDEFPGQANCKLWIAIELQNVGEDMFRAVKIEEFGGRVRDGVTPVAAYELMHTLTLACTTSDRNVLEATLRSVGTMLKSVTVKNLSDPSLTTLVCVFLRLAAHLKRHGCSSQELDKVVRTTILNNCKSLKLVAKLDALNLIDKQPRNNDDHQLLTNLSNDSNAIIKSIAAIKARNPPKTSTKTSFNVSRLAHQQSQPNPEHDCSTQDQTLNLTQHISDVIDDMFPDDEDGLVLEEERVLAVQRLDGDPAAKRIKLDGEGDQKVLADAIAEIRRQTEVVQRMERVLSPRQRRKVRTLGESLSRIAGQDR</sequence>
<proteinExistence type="predicted"/>
<name>A0A1Q3FVY8_CULTA</name>
<dbReference type="AlphaFoldDB" id="A0A1Q3FVY8"/>
<reference evidence="1" key="1">
    <citation type="submission" date="2017-01" db="EMBL/GenBank/DDBJ databases">
        <title>A deep insight into the sialotranscriptome of adult male and female Cluex tarsalis mosquitoes.</title>
        <authorList>
            <person name="Ribeiro J.M."/>
            <person name="Moreira F."/>
            <person name="Bernard K.A."/>
            <person name="Calvo E."/>
        </authorList>
    </citation>
    <scope>NUCLEOTIDE SEQUENCE</scope>
    <source>
        <strain evidence="1">Kern County</strain>
        <tissue evidence="1">Salivary glands</tissue>
    </source>
</reference>
<evidence type="ECO:0000313" key="1">
    <source>
        <dbReference type="EMBL" id="JAV31781.1"/>
    </source>
</evidence>
<dbReference type="EMBL" id="GFDL01003264">
    <property type="protein sequence ID" value="JAV31781.1"/>
    <property type="molecule type" value="Transcribed_RNA"/>
</dbReference>
<dbReference type="PANTHER" id="PTHR16071:SF2">
    <property type="entry name" value="FIGNL1-INTERACTING REGULATOR OF RECOMBINATION AND MITOSIS"/>
    <property type="match status" value="1"/>
</dbReference>
<accession>A0A1Q3FVY8</accession>
<dbReference type="PANTHER" id="PTHR16071">
    <property type="entry name" value="CHROMOSOME 1 OPEN READING FRAME 112"/>
    <property type="match status" value="1"/>
</dbReference>
<dbReference type="InterPro" id="IPR027902">
    <property type="entry name" value="DUF4487"/>
</dbReference>
<protein>
    <submittedName>
        <fullName evidence="1">Uncharacterized protein</fullName>
    </submittedName>
</protein>
<organism evidence="1">
    <name type="scientific">Culex tarsalis</name>
    <name type="common">Encephalitis mosquito</name>
    <dbReference type="NCBI Taxonomy" id="7177"/>
    <lineage>
        <taxon>Eukaryota</taxon>
        <taxon>Metazoa</taxon>
        <taxon>Ecdysozoa</taxon>
        <taxon>Arthropoda</taxon>
        <taxon>Hexapoda</taxon>
        <taxon>Insecta</taxon>
        <taxon>Pterygota</taxon>
        <taxon>Neoptera</taxon>
        <taxon>Endopterygota</taxon>
        <taxon>Diptera</taxon>
        <taxon>Nematocera</taxon>
        <taxon>Culicoidea</taxon>
        <taxon>Culicidae</taxon>
        <taxon>Culicinae</taxon>
        <taxon>Culicini</taxon>
        <taxon>Culex</taxon>
        <taxon>Culex</taxon>
    </lineage>
</organism>